<protein>
    <recommendedName>
        <fullName evidence="4">DUF1287 domain-containing protein</fullName>
    </recommendedName>
</protein>
<dbReference type="AlphaFoldDB" id="A0A917DI57"/>
<dbReference type="Pfam" id="PF06940">
    <property type="entry name" value="DUF1287"/>
    <property type="match status" value="1"/>
</dbReference>
<evidence type="ECO:0000313" key="3">
    <source>
        <dbReference type="Proteomes" id="UP000609064"/>
    </source>
</evidence>
<dbReference type="EMBL" id="BMKK01000001">
    <property type="protein sequence ID" value="GGD42434.1"/>
    <property type="molecule type" value="Genomic_DNA"/>
</dbReference>
<feature type="region of interest" description="Disordered" evidence="1">
    <location>
        <begin position="1"/>
        <end position="26"/>
    </location>
</feature>
<feature type="compositionally biased region" description="Polar residues" evidence="1">
    <location>
        <begin position="1"/>
        <end position="11"/>
    </location>
</feature>
<dbReference type="InterPro" id="IPR009706">
    <property type="entry name" value="DUF1287"/>
</dbReference>
<organism evidence="2 3">
    <name type="scientific">Emticicia aquatilis</name>
    <dbReference type="NCBI Taxonomy" id="1537369"/>
    <lineage>
        <taxon>Bacteria</taxon>
        <taxon>Pseudomonadati</taxon>
        <taxon>Bacteroidota</taxon>
        <taxon>Cytophagia</taxon>
        <taxon>Cytophagales</taxon>
        <taxon>Leadbetterellaceae</taxon>
        <taxon>Emticicia</taxon>
    </lineage>
</organism>
<accession>A0A917DI57</accession>
<gene>
    <name evidence="2" type="primary">yijF</name>
    <name evidence="2" type="ORF">GCM10011514_03010</name>
</gene>
<keyword evidence="3" id="KW-1185">Reference proteome</keyword>
<comment type="caution">
    <text evidence="2">The sequence shown here is derived from an EMBL/GenBank/DDBJ whole genome shotgun (WGS) entry which is preliminary data.</text>
</comment>
<evidence type="ECO:0000313" key="2">
    <source>
        <dbReference type="EMBL" id="GGD42434.1"/>
    </source>
</evidence>
<name>A0A917DI57_9BACT</name>
<dbReference type="Proteomes" id="UP000609064">
    <property type="component" value="Unassembled WGS sequence"/>
</dbReference>
<sequence>MAITTRNNQQKGRLPTGRPLEGKPSLNTESHMKIKLLLFLCFSQTAYSQLNFSTKLSEAAVELTKQKVVYDPTYFVIKYPNGDVPSDKGVCTDVVVRAYRKLGIDLQKEVHEDMRANFKKYPQKWRLKQTDKNIDHRRVPNLMTFFSRFGTVKSISSNPKDYQAGDIICWNLEGNLTHIGIVINKKSVDGQRNLIVHNIGAGQVIEDCLFNYKIIGHYAYQKQR</sequence>
<proteinExistence type="predicted"/>
<reference evidence="2" key="2">
    <citation type="submission" date="2020-09" db="EMBL/GenBank/DDBJ databases">
        <authorList>
            <person name="Sun Q."/>
            <person name="Zhou Y."/>
        </authorList>
    </citation>
    <scope>NUCLEOTIDE SEQUENCE</scope>
    <source>
        <strain evidence="2">CGMCC 1.15958</strain>
    </source>
</reference>
<dbReference type="Gene3D" id="3.90.1720.10">
    <property type="entry name" value="endopeptidase domain like (from Nostoc punctiforme)"/>
    <property type="match status" value="1"/>
</dbReference>
<evidence type="ECO:0008006" key="4">
    <source>
        <dbReference type="Google" id="ProtNLM"/>
    </source>
</evidence>
<evidence type="ECO:0000256" key="1">
    <source>
        <dbReference type="SAM" id="MobiDB-lite"/>
    </source>
</evidence>
<reference evidence="2" key="1">
    <citation type="journal article" date="2014" name="Int. J. Syst. Evol. Microbiol.">
        <title>Complete genome sequence of Corynebacterium casei LMG S-19264T (=DSM 44701T), isolated from a smear-ripened cheese.</title>
        <authorList>
            <consortium name="US DOE Joint Genome Institute (JGI-PGF)"/>
            <person name="Walter F."/>
            <person name="Albersmeier A."/>
            <person name="Kalinowski J."/>
            <person name="Ruckert C."/>
        </authorList>
    </citation>
    <scope>NUCLEOTIDE SEQUENCE</scope>
    <source>
        <strain evidence="2">CGMCC 1.15958</strain>
    </source>
</reference>